<dbReference type="EMBL" id="QXXA01000007">
    <property type="protein sequence ID" value="NBI06651.1"/>
    <property type="molecule type" value="Genomic_DNA"/>
</dbReference>
<keyword evidence="4" id="KW-1185">Reference proteome</keyword>
<dbReference type="RefSeq" id="WP_160197135.1">
    <property type="nucleotide sequence ID" value="NZ_QXXA01000007.1"/>
</dbReference>
<keyword evidence="1" id="KW-0812">Transmembrane</keyword>
<dbReference type="NCBIfam" id="TIGR02829">
    <property type="entry name" value="spore_III_AE"/>
    <property type="match status" value="1"/>
</dbReference>
<proteinExistence type="predicted"/>
<keyword evidence="1" id="KW-0472">Membrane</keyword>
<protein>
    <submittedName>
        <fullName evidence="3">Stage III sporulation protein AE</fullName>
    </submittedName>
</protein>
<evidence type="ECO:0000256" key="1">
    <source>
        <dbReference type="SAM" id="Phobius"/>
    </source>
</evidence>
<gene>
    <name evidence="3" type="primary">spoIIIAE</name>
    <name evidence="3" type="ORF">D3Z33_07225</name>
</gene>
<feature type="chain" id="PRO_5032700363" evidence="2">
    <location>
        <begin position="22"/>
        <end position="393"/>
    </location>
</feature>
<feature type="transmembrane region" description="Helical" evidence="1">
    <location>
        <begin position="244"/>
        <end position="263"/>
    </location>
</feature>
<feature type="transmembrane region" description="Helical" evidence="1">
    <location>
        <begin position="136"/>
        <end position="157"/>
    </location>
</feature>
<feature type="signal peptide" evidence="2">
    <location>
        <begin position="1"/>
        <end position="21"/>
    </location>
</feature>
<organism evidence="3 4">
    <name type="scientific">Senegalia massiliensis</name>
    <dbReference type="NCBI Taxonomy" id="1720316"/>
    <lineage>
        <taxon>Bacteria</taxon>
        <taxon>Bacillati</taxon>
        <taxon>Bacillota</taxon>
        <taxon>Clostridia</taxon>
        <taxon>Eubacteriales</taxon>
        <taxon>Clostridiaceae</taxon>
        <taxon>Senegalia</taxon>
    </lineage>
</organism>
<evidence type="ECO:0000313" key="4">
    <source>
        <dbReference type="Proteomes" id="UP000467132"/>
    </source>
</evidence>
<dbReference type="AlphaFoldDB" id="A0A845QWJ1"/>
<feature type="transmembrane region" description="Helical" evidence="1">
    <location>
        <begin position="164"/>
        <end position="185"/>
    </location>
</feature>
<evidence type="ECO:0000313" key="3">
    <source>
        <dbReference type="EMBL" id="NBI06651.1"/>
    </source>
</evidence>
<comment type="caution">
    <text evidence="3">The sequence shown here is derived from an EMBL/GenBank/DDBJ whole genome shotgun (WGS) entry which is preliminary data.</text>
</comment>
<feature type="transmembrane region" description="Helical" evidence="1">
    <location>
        <begin position="283"/>
        <end position="305"/>
    </location>
</feature>
<feature type="transmembrane region" description="Helical" evidence="1">
    <location>
        <begin position="312"/>
        <end position="335"/>
    </location>
</feature>
<dbReference type="OrthoDB" id="1706761at2"/>
<keyword evidence="1" id="KW-1133">Transmembrane helix</keyword>
<feature type="transmembrane region" description="Helical" evidence="1">
    <location>
        <begin position="361"/>
        <end position="390"/>
    </location>
</feature>
<dbReference type="Proteomes" id="UP000467132">
    <property type="component" value="Unassembled WGS sequence"/>
</dbReference>
<name>A0A845QWJ1_9CLOT</name>
<evidence type="ECO:0000256" key="2">
    <source>
        <dbReference type="SAM" id="SignalP"/>
    </source>
</evidence>
<feature type="transmembrane region" description="Helical" evidence="1">
    <location>
        <begin position="205"/>
        <end position="223"/>
    </location>
</feature>
<dbReference type="InterPro" id="IPR014194">
    <property type="entry name" value="Spore_III_AE"/>
</dbReference>
<keyword evidence="2" id="KW-0732">Signal</keyword>
<dbReference type="Pfam" id="PF09546">
    <property type="entry name" value="Spore_III_AE"/>
    <property type="match status" value="1"/>
</dbReference>
<sequence length="393" mass="43267">MKKIIIIIIIILLFISSNVNAEEEKRNTEIPYQIVEEQLESLNIEEITNMIKEVNNTTEGYFGDMDFKNLIKKIVKGEKIFEEDKILNGFLKLISDEFIKNIDLLLQILLLSIISAILINLQNSFDNESISKIANFIVYIILISIIIKSFVVALNIGKDTINNMVMFMQILLPILITLLMAVGGLTSSALLHPLILGSLGILSTLIKQVIIPLLFFSTILSLVNKITDKIQINRIASLLREISVIIIGGSLTIFMGIMTIQGVSASQLDGLTIRTAKFAIDNLVPVVGGFLSDAMDTVVGCSLLLKNSIGIIAVIVLFLIIAIPAFKLLSLIFIYRLTAAIIEPISDEKIVDSLIETSKSIIIILGLLLIVTVMFVISIAIIIGAGNITLMMR</sequence>
<accession>A0A845QWJ1</accession>
<reference evidence="3 4" key="1">
    <citation type="submission" date="2018-08" db="EMBL/GenBank/DDBJ databases">
        <title>Murine metabolic-syndrome-specific gut microbial biobank.</title>
        <authorList>
            <person name="Liu C."/>
        </authorList>
    </citation>
    <scope>NUCLEOTIDE SEQUENCE [LARGE SCALE GENOMIC DNA]</scope>
    <source>
        <strain evidence="3 4">583</strain>
    </source>
</reference>